<gene>
    <name evidence="3" type="ORF">EKO27_g4686</name>
</gene>
<evidence type="ECO:0000313" key="4">
    <source>
        <dbReference type="Proteomes" id="UP000286045"/>
    </source>
</evidence>
<keyword evidence="4" id="KW-1185">Reference proteome</keyword>
<feature type="region of interest" description="Disordered" evidence="1">
    <location>
        <begin position="490"/>
        <end position="513"/>
    </location>
</feature>
<organism evidence="3 4">
    <name type="scientific">Xylaria grammica</name>
    <dbReference type="NCBI Taxonomy" id="363999"/>
    <lineage>
        <taxon>Eukaryota</taxon>
        <taxon>Fungi</taxon>
        <taxon>Dikarya</taxon>
        <taxon>Ascomycota</taxon>
        <taxon>Pezizomycotina</taxon>
        <taxon>Sordariomycetes</taxon>
        <taxon>Xylariomycetidae</taxon>
        <taxon>Xylariales</taxon>
        <taxon>Xylariaceae</taxon>
        <taxon>Xylaria</taxon>
    </lineage>
</organism>
<feature type="domain" description="Senescence" evidence="2">
    <location>
        <begin position="275"/>
        <end position="460"/>
    </location>
</feature>
<dbReference type="PANTHER" id="PTHR21068">
    <property type="entry name" value="SPARTIN"/>
    <property type="match status" value="1"/>
</dbReference>
<proteinExistence type="predicted"/>
<dbReference type="AlphaFoldDB" id="A0A439D7M5"/>
<name>A0A439D7M5_9PEZI</name>
<dbReference type="Pfam" id="PF06911">
    <property type="entry name" value="Senescence"/>
    <property type="match status" value="1"/>
</dbReference>
<comment type="caution">
    <text evidence="3">The sequence shown here is derived from an EMBL/GenBank/DDBJ whole genome shotgun (WGS) entry which is preliminary data.</text>
</comment>
<dbReference type="Proteomes" id="UP000286045">
    <property type="component" value="Unassembled WGS sequence"/>
</dbReference>
<dbReference type="InterPro" id="IPR009686">
    <property type="entry name" value="Senescence/spartin_C"/>
</dbReference>
<evidence type="ECO:0000256" key="1">
    <source>
        <dbReference type="SAM" id="MobiDB-lite"/>
    </source>
</evidence>
<evidence type="ECO:0000313" key="3">
    <source>
        <dbReference type="EMBL" id="RWA10403.1"/>
    </source>
</evidence>
<dbReference type="PANTHER" id="PTHR21068:SF43">
    <property type="entry name" value="SPARTIN"/>
    <property type="match status" value="1"/>
</dbReference>
<dbReference type="InterPro" id="IPR045036">
    <property type="entry name" value="Spartin-like"/>
</dbReference>
<reference evidence="3 4" key="1">
    <citation type="submission" date="2018-12" db="EMBL/GenBank/DDBJ databases">
        <title>Draft genome sequence of Xylaria grammica IHI A82.</title>
        <authorList>
            <person name="Buettner E."/>
            <person name="Kellner H."/>
        </authorList>
    </citation>
    <scope>NUCLEOTIDE SEQUENCE [LARGE SCALE GENOMIC DNA]</scope>
    <source>
        <strain evidence="3 4">IHI A82</strain>
    </source>
</reference>
<feature type="compositionally biased region" description="Low complexity" evidence="1">
    <location>
        <begin position="160"/>
        <end position="172"/>
    </location>
</feature>
<feature type="compositionally biased region" description="Low complexity" evidence="1">
    <location>
        <begin position="500"/>
        <end position="513"/>
    </location>
</feature>
<protein>
    <recommendedName>
        <fullName evidence="2">Senescence domain-containing protein</fullName>
    </recommendedName>
</protein>
<dbReference type="GO" id="GO:0005886">
    <property type="term" value="C:plasma membrane"/>
    <property type="evidence" value="ECO:0007669"/>
    <property type="project" value="TreeGrafter"/>
</dbReference>
<dbReference type="EMBL" id="RYZI01000115">
    <property type="protein sequence ID" value="RWA10403.1"/>
    <property type="molecule type" value="Genomic_DNA"/>
</dbReference>
<accession>A0A439D7M5</accession>
<sequence>MASGHNDPKLLYAIQGVSAHHLAYGREESLTPGGPQTLSLLMVPTSSPFADPTFDAQGDAPAEDFYLHLHLPPELDIPLPATTQIYHQPPRSYLIPRWDLGPDSGAFTRLEFPAVGSRPGLQEDVDTFETILAQCTAFLERAPPPKTAKMRQEKSPPSAPATAVKSSASTSKSKSKSSAEEQLPAYNPASYKPGEGYVKGSHSSAHGGQIVLIDEEDGSVIGELSEGFEVVETGVKPGSKDPVEITLPTEGNQLAVVPASAETIEMELHPAYQKSFIVSKAAYASRLIITTSDLVSNAMQSGSDSFTKSTKAASKPMTFNPATHERVRRIGKFSGGVAEMSSKTVGQVTKVAQNLGAHIAGRGHKEKKGFGSDGQPLENFKPGLLNKSLMAFSTVADGIDHATRSLLSSASSSATTMVTHRWGDEAGELSKHLGGSVKNVGLVYVDVTGVSRKAIIKAVGRGMVVGKVKIGNNKTADVIVGDDAGPMVAAGKSNSITKDSASVTSASTRTTPK</sequence>
<dbReference type="GO" id="GO:0051301">
    <property type="term" value="P:cell division"/>
    <property type="evidence" value="ECO:0007669"/>
    <property type="project" value="TreeGrafter"/>
</dbReference>
<feature type="region of interest" description="Disordered" evidence="1">
    <location>
        <begin position="142"/>
        <end position="190"/>
    </location>
</feature>
<evidence type="ECO:0000259" key="2">
    <source>
        <dbReference type="Pfam" id="PF06911"/>
    </source>
</evidence>
<dbReference type="STRING" id="363999.A0A439D7M5"/>